<evidence type="ECO:0000256" key="1">
    <source>
        <dbReference type="SAM" id="MobiDB-lite"/>
    </source>
</evidence>
<feature type="compositionally biased region" description="Basic and acidic residues" evidence="1">
    <location>
        <begin position="87"/>
        <end position="98"/>
    </location>
</feature>
<dbReference type="EMBL" id="JACGWM010000012">
    <property type="protein sequence ID" value="KAL0337492.1"/>
    <property type="molecule type" value="Genomic_DNA"/>
</dbReference>
<reference evidence="2" key="1">
    <citation type="submission" date="2020-06" db="EMBL/GenBank/DDBJ databases">
        <authorList>
            <person name="Li T."/>
            <person name="Hu X."/>
            <person name="Zhang T."/>
            <person name="Song X."/>
            <person name="Zhang H."/>
            <person name="Dai N."/>
            <person name="Sheng W."/>
            <person name="Hou X."/>
            <person name="Wei L."/>
        </authorList>
    </citation>
    <scope>NUCLEOTIDE SEQUENCE</scope>
    <source>
        <strain evidence="2">KEN8</strain>
        <tissue evidence="2">Leaf</tissue>
    </source>
</reference>
<feature type="compositionally biased region" description="Basic residues" evidence="1">
    <location>
        <begin position="99"/>
        <end position="114"/>
    </location>
</feature>
<accession>A0AAW2N1S1</accession>
<proteinExistence type="predicted"/>
<evidence type="ECO:0000313" key="2">
    <source>
        <dbReference type="EMBL" id="KAL0337492.1"/>
    </source>
</evidence>
<sequence>MCAYVDVYETTTYEEAITSPNANEWTTTMELEMSSMVKNNVWDLVGFPARCKITRNKWVLKVKRKADGSIDKLKARSTAAELRWRQRVDGGRDEEERRNKKPKEKIKRKQKIYHKQQQCGGGLGGSCGGGCGREEGEREMEEGEM</sequence>
<dbReference type="AlphaFoldDB" id="A0AAW2N1S1"/>
<feature type="region of interest" description="Disordered" evidence="1">
    <location>
        <begin position="87"/>
        <end position="145"/>
    </location>
</feature>
<protein>
    <submittedName>
        <fullName evidence="2">Uncharacterized protein</fullName>
    </submittedName>
</protein>
<name>A0AAW2N1S1_9LAMI</name>
<reference evidence="2" key="2">
    <citation type="journal article" date="2024" name="Plant">
        <title>Genomic evolution and insights into agronomic trait innovations of Sesamum species.</title>
        <authorList>
            <person name="Miao H."/>
            <person name="Wang L."/>
            <person name="Qu L."/>
            <person name="Liu H."/>
            <person name="Sun Y."/>
            <person name="Le M."/>
            <person name="Wang Q."/>
            <person name="Wei S."/>
            <person name="Zheng Y."/>
            <person name="Lin W."/>
            <person name="Duan Y."/>
            <person name="Cao H."/>
            <person name="Xiong S."/>
            <person name="Wang X."/>
            <person name="Wei L."/>
            <person name="Li C."/>
            <person name="Ma Q."/>
            <person name="Ju M."/>
            <person name="Zhao R."/>
            <person name="Li G."/>
            <person name="Mu C."/>
            <person name="Tian Q."/>
            <person name="Mei H."/>
            <person name="Zhang T."/>
            <person name="Gao T."/>
            <person name="Zhang H."/>
        </authorList>
    </citation>
    <scope>NUCLEOTIDE SEQUENCE</scope>
    <source>
        <strain evidence="2">KEN8</strain>
    </source>
</reference>
<feature type="compositionally biased region" description="Gly residues" evidence="1">
    <location>
        <begin position="119"/>
        <end position="131"/>
    </location>
</feature>
<gene>
    <name evidence="2" type="ORF">Scaly_2024300</name>
</gene>
<comment type="caution">
    <text evidence="2">The sequence shown here is derived from an EMBL/GenBank/DDBJ whole genome shotgun (WGS) entry which is preliminary data.</text>
</comment>
<organism evidence="2">
    <name type="scientific">Sesamum calycinum</name>
    <dbReference type="NCBI Taxonomy" id="2727403"/>
    <lineage>
        <taxon>Eukaryota</taxon>
        <taxon>Viridiplantae</taxon>
        <taxon>Streptophyta</taxon>
        <taxon>Embryophyta</taxon>
        <taxon>Tracheophyta</taxon>
        <taxon>Spermatophyta</taxon>
        <taxon>Magnoliopsida</taxon>
        <taxon>eudicotyledons</taxon>
        <taxon>Gunneridae</taxon>
        <taxon>Pentapetalae</taxon>
        <taxon>asterids</taxon>
        <taxon>lamiids</taxon>
        <taxon>Lamiales</taxon>
        <taxon>Pedaliaceae</taxon>
        <taxon>Sesamum</taxon>
    </lineage>
</organism>